<dbReference type="SUPFAM" id="SSF56059">
    <property type="entry name" value="Glutathione synthetase ATP-binding domain-like"/>
    <property type="match status" value="1"/>
</dbReference>
<name>A0ABT2S7F9_9FIRM</name>
<dbReference type="Pfam" id="PF14397">
    <property type="entry name" value="ATPgrasp_ST"/>
    <property type="match status" value="1"/>
</dbReference>
<dbReference type="RefSeq" id="WP_262581872.1">
    <property type="nucleotide sequence ID" value="NZ_JAOQJV010000013.1"/>
</dbReference>
<dbReference type="EMBL" id="JAOQJV010000013">
    <property type="protein sequence ID" value="MCU6700516.1"/>
    <property type="molecule type" value="Genomic_DNA"/>
</dbReference>
<sequence>MGQTNSFTRLINSRKHIRLYAREYAEEHGLNASEVEKDIIQAKKYNHISFGEYAWTGFYDLTQEQKKTVSTLWSRMEFRKKFTDRRYIGMLMNKYIFSKVFDEFYGRKCVQASDVTEDGLKELAEGTGKVVYKPNCKGMGKGVRVLPVTCAEDIKDALDHIRNGGNGIIEEYICQDDVLSELNPSAVSVVRFYSVTSPYGTHLFAPVLTSALHKDIANGCQDALTAVVDIRTGKVLTDAVDQNKMEEYTVHPMTGVAFKGLQLNHWDKTLEMLKRAVPLGKKISNIGWDVAITKDGPVLIEANTIPGFNTAQYAGYGWITDGYGYQPLFDAVNDIPFADDGRYERVVMRLE</sequence>
<gene>
    <name evidence="2" type="ORF">OCV65_09785</name>
</gene>
<protein>
    <recommendedName>
        <fullName evidence="1">Alpha-L-glutamate ligase-related protein ATP-grasp domain-containing protein</fullName>
    </recommendedName>
</protein>
<dbReference type="Proteomes" id="UP001207605">
    <property type="component" value="Unassembled WGS sequence"/>
</dbReference>
<evidence type="ECO:0000313" key="3">
    <source>
        <dbReference type="Proteomes" id="UP001207605"/>
    </source>
</evidence>
<dbReference type="InterPro" id="IPR039523">
    <property type="entry name" value="RimK-rel_E_lig_ATP-grasp"/>
</dbReference>
<feature type="domain" description="Alpha-L-glutamate ligase-related protein ATP-grasp" evidence="1">
    <location>
        <begin position="77"/>
        <end position="314"/>
    </location>
</feature>
<proteinExistence type="predicted"/>
<reference evidence="2 3" key="1">
    <citation type="journal article" date="2021" name="ISME Commun">
        <title>Automated analysis of genomic sequences facilitates high-throughput and comprehensive description of bacteria.</title>
        <authorList>
            <person name="Hitch T.C.A."/>
        </authorList>
    </citation>
    <scope>NUCLEOTIDE SEQUENCE [LARGE SCALE GENOMIC DNA]</scope>
    <source>
        <strain evidence="2 3">Sanger_02</strain>
    </source>
</reference>
<keyword evidence="3" id="KW-1185">Reference proteome</keyword>
<comment type="caution">
    <text evidence="2">The sequence shown here is derived from an EMBL/GenBank/DDBJ whole genome shotgun (WGS) entry which is preliminary data.</text>
</comment>
<evidence type="ECO:0000313" key="2">
    <source>
        <dbReference type="EMBL" id="MCU6700516.1"/>
    </source>
</evidence>
<accession>A0ABT2S7F9</accession>
<organism evidence="2 3">
    <name type="scientific">Dorea ammoniilytica</name>
    <dbReference type="NCBI Taxonomy" id="2981788"/>
    <lineage>
        <taxon>Bacteria</taxon>
        <taxon>Bacillati</taxon>
        <taxon>Bacillota</taxon>
        <taxon>Clostridia</taxon>
        <taxon>Lachnospirales</taxon>
        <taxon>Lachnospiraceae</taxon>
        <taxon>Dorea</taxon>
    </lineage>
</organism>
<evidence type="ECO:0000259" key="1">
    <source>
        <dbReference type="Pfam" id="PF14397"/>
    </source>
</evidence>